<keyword evidence="1" id="KW-0812">Transmembrane</keyword>
<evidence type="ECO:0000313" key="3">
    <source>
        <dbReference type="EMBL" id="BCX82490.1"/>
    </source>
</evidence>
<dbReference type="EMBL" id="AP024714">
    <property type="protein sequence ID" value="BCX82490.1"/>
    <property type="molecule type" value="Genomic_DNA"/>
</dbReference>
<accession>A0AAU9CHM0</accession>
<name>A0AAU9CHM0_9GAMM</name>
<feature type="chain" id="PRO_5043526865" evidence="2">
    <location>
        <begin position="18"/>
        <end position="279"/>
    </location>
</feature>
<gene>
    <name evidence="3" type="ORF">MIT9_P2076</name>
</gene>
<keyword evidence="4" id="KW-1185">Reference proteome</keyword>
<protein>
    <submittedName>
        <fullName evidence="3">MxaA protein</fullName>
    </submittedName>
</protein>
<dbReference type="KEGG" id="mcau:MIT9_P2076"/>
<evidence type="ECO:0000256" key="1">
    <source>
        <dbReference type="SAM" id="Phobius"/>
    </source>
</evidence>
<reference evidence="4" key="1">
    <citation type="journal article" date="2024" name="Int. J. Syst. Evol. Microbiol.">
        <title>Methylomarinovum tepidoasis sp. nov., a moderately thermophilic methanotroph of the family Methylothermaceae isolated from a deep-sea hydrothermal field.</title>
        <authorList>
            <person name="Hirayama H."/>
            <person name="Takaki Y."/>
            <person name="Abe M."/>
            <person name="Miyazaki M."/>
            <person name="Uematsu K."/>
            <person name="Matsui Y."/>
            <person name="Takai K."/>
        </authorList>
    </citation>
    <scope>NUCLEOTIDE SEQUENCE [LARGE SCALE GENOMIC DNA]</scope>
    <source>
        <strain evidence="4">IT-9</strain>
    </source>
</reference>
<evidence type="ECO:0000256" key="2">
    <source>
        <dbReference type="SAM" id="SignalP"/>
    </source>
</evidence>
<dbReference type="Proteomes" id="UP001321825">
    <property type="component" value="Chromosome"/>
</dbReference>
<keyword evidence="2" id="KW-0732">Signal</keyword>
<keyword evidence="1" id="KW-1133">Transmembrane helix</keyword>
<evidence type="ECO:0000313" key="4">
    <source>
        <dbReference type="Proteomes" id="UP001321825"/>
    </source>
</evidence>
<feature type="signal peptide" evidence="2">
    <location>
        <begin position="1"/>
        <end position="17"/>
    </location>
</feature>
<organism evidence="3 4">
    <name type="scientific">Methylomarinovum caldicuralii</name>
    <dbReference type="NCBI Taxonomy" id="438856"/>
    <lineage>
        <taxon>Bacteria</taxon>
        <taxon>Pseudomonadati</taxon>
        <taxon>Pseudomonadota</taxon>
        <taxon>Gammaproteobacteria</taxon>
        <taxon>Methylococcales</taxon>
        <taxon>Methylothermaceae</taxon>
        <taxon>Methylomarinovum</taxon>
    </lineage>
</organism>
<keyword evidence="1" id="KW-0472">Membrane</keyword>
<feature type="transmembrane region" description="Helical" evidence="1">
    <location>
        <begin position="149"/>
        <end position="168"/>
    </location>
</feature>
<sequence>MRGLGLTMLLAVSSLMAGEAIQPLPYRDYGWFIGDVLTRCWRVAEPGKVLTPELPHSLSRWLTVIRVHQQGNRLCIDYQVDYVPFTTETVTVPTWNLTLRQNDGEKPLTLASWHLTLAPLRPIQILKGEAFLQPERLPPPEAVPLRQRFWIALGLVGLGLGGLSWYWLWGRREVNWPFCRAWIRMAGFEDDEAGRLQAYLCLHRALDTYRGGSWWGRLDDMLARYPGWGSLADELKAFAASSAGLFFAAGAETPWPLERLRRLARRLALEELRRGGLVR</sequence>
<dbReference type="AlphaFoldDB" id="A0AAU9CHM0"/>
<proteinExistence type="predicted"/>